<dbReference type="GO" id="GO:0006508">
    <property type="term" value="P:proteolysis"/>
    <property type="evidence" value="ECO:0007669"/>
    <property type="project" value="UniProtKB-KW"/>
</dbReference>
<dbReference type="STRING" id="174720.A0A0N5BR00"/>
<dbReference type="SUPFAM" id="SSF54001">
    <property type="entry name" value="Cysteine proteinases"/>
    <property type="match status" value="1"/>
</dbReference>
<name>A0A0N5BR00_STREA</name>
<accession>A0A0N5BR00</accession>
<proteinExistence type="inferred from homology"/>
<sequence>MLSHYHCEDRTSNGLESFHRKLNSRSVVGKHRKYEFFVEALKLLHFEEVIDFERHYSRELNEFTFLPTRRRYLERNRKIKALTNSFDVDGDNLLMVQKCAKLLAPRNVQQIFKSSGKIYTVEFDDSSDDSSDDLSNSDNFFDDTIIDVHLNAAFYMKEEVPKTRKRSCSSSSEKIVIKKRIDRNICNNVDKTVYPHDFLTSTKYYLDDQQVENDICLICGLKNISNFSIPLAAVSLEILKENPSISDSLVRGMFNPGKGNLFIMPLVYNNHWILFIVDTKKHEIYFYDSFDLYSNLISIFQKNFSNVIGIDINNYMITMIQGLKQDKNDFTNCGCYVVIEFYKFILHKETPKQLTPTQLWNLRVSWNDLLTELEKLS</sequence>
<evidence type="ECO:0000256" key="2">
    <source>
        <dbReference type="ARBA" id="ARBA00022670"/>
    </source>
</evidence>
<evidence type="ECO:0000313" key="5">
    <source>
        <dbReference type="Proteomes" id="UP000046392"/>
    </source>
</evidence>
<keyword evidence="3" id="KW-0378">Hydrolase</keyword>
<evidence type="ECO:0000256" key="3">
    <source>
        <dbReference type="ARBA" id="ARBA00022801"/>
    </source>
</evidence>
<dbReference type="InterPro" id="IPR038765">
    <property type="entry name" value="Papain-like_cys_pep_sf"/>
</dbReference>
<keyword evidence="2" id="KW-0645">Protease</keyword>
<comment type="similarity">
    <text evidence="1">Belongs to the peptidase C48 family.</text>
</comment>
<dbReference type="Gene3D" id="3.40.395.10">
    <property type="entry name" value="Adenoviral Proteinase, Chain A"/>
    <property type="match status" value="1"/>
</dbReference>
<dbReference type="GO" id="GO:0008234">
    <property type="term" value="F:cysteine-type peptidase activity"/>
    <property type="evidence" value="ECO:0007669"/>
    <property type="project" value="InterPro"/>
</dbReference>
<keyword evidence="5" id="KW-1185">Reference proteome</keyword>
<organism evidence="5 6">
    <name type="scientific">Strongyloides papillosus</name>
    <name type="common">Intestinal threadworm</name>
    <dbReference type="NCBI Taxonomy" id="174720"/>
    <lineage>
        <taxon>Eukaryota</taxon>
        <taxon>Metazoa</taxon>
        <taxon>Ecdysozoa</taxon>
        <taxon>Nematoda</taxon>
        <taxon>Chromadorea</taxon>
        <taxon>Rhabditida</taxon>
        <taxon>Tylenchina</taxon>
        <taxon>Panagrolaimomorpha</taxon>
        <taxon>Strongyloidoidea</taxon>
        <taxon>Strongyloididae</taxon>
        <taxon>Strongyloides</taxon>
    </lineage>
</organism>
<evidence type="ECO:0000259" key="4">
    <source>
        <dbReference type="Pfam" id="PF02902"/>
    </source>
</evidence>
<dbReference type="Proteomes" id="UP000046392">
    <property type="component" value="Unplaced"/>
</dbReference>
<evidence type="ECO:0000313" key="6">
    <source>
        <dbReference type="WBParaSite" id="SPAL_0000830600.1"/>
    </source>
</evidence>
<dbReference type="WBParaSite" id="SPAL_0000830600.1">
    <property type="protein sequence ID" value="SPAL_0000830600.1"/>
    <property type="gene ID" value="SPAL_0000830600"/>
</dbReference>
<dbReference type="InterPro" id="IPR003653">
    <property type="entry name" value="Peptidase_C48_C"/>
</dbReference>
<dbReference type="AlphaFoldDB" id="A0A0N5BR00"/>
<protein>
    <submittedName>
        <fullName evidence="6">ULP_PROTEASE domain-containing protein</fullName>
    </submittedName>
</protein>
<reference evidence="6" key="1">
    <citation type="submission" date="2017-02" db="UniProtKB">
        <authorList>
            <consortium name="WormBaseParasite"/>
        </authorList>
    </citation>
    <scope>IDENTIFICATION</scope>
</reference>
<evidence type="ECO:0000256" key="1">
    <source>
        <dbReference type="ARBA" id="ARBA00005234"/>
    </source>
</evidence>
<feature type="domain" description="Ubiquitin-like protease family profile" evidence="4">
    <location>
        <begin position="263"/>
        <end position="367"/>
    </location>
</feature>
<dbReference type="Pfam" id="PF02902">
    <property type="entry name" value="Peptidase_C48"/>
    <property type="match status" value="1"/>
</dbReference>